<feature type="region of interest" description="Disordered" evidence="1">
    <location>
        <begin position="36"/>
        <end position="58"/>
    </location>
</feature>
<dbReference type="GeneID" id="36398561"/>
<feature type="compositionally biased region" description="Polar residues" evidence="1">
    <location>
        <begin position="48"/>
        <end position="58"/>
    </location>
</feature>
<name>A0A0P1AWR7_PLAHL</name>
<dbReference type="EMBL" id="CCYD01002371">
    <property type="protein sequence ID" value="CEG46826.1"/>
    <property type="molecule type" value="Genomic_DNA"/>
</dbReference>
<evidence type="ECO:0000256" key="1">
    <source>
        <dbReference type="SAM" id="MobiDB-lite"/>
    </source>
</evidence>
<dbReference type="AlphaFoldDB" id="A0A0P1AWR7"/>
<dbReference type="Proteomes" id="UP000054928">
    <property type="component" value="Unassembled WGS sequence"/>
</dbReference>
<keyword evidence="3" id="KW-1185">Reference proteome</keyword>
<reference evidence="3" key="1">
    <citation type="submission" date="2014-09" db="EMBL/GenBank/DDBJ databases">
        <authorList>
            <person name="Sharma Rahul"/>
            <person name="Thines Marco"/>
        </authorList>
    </citation>
    <scope>NUCLEOTIDE SEQUENCE [LARGE SCALE GENOMIC DNA]</scope>
</reference>
<accession>A0A0P1AWR7</accession>
<proteinExistence type="predicted"/>
<evidence type="ECO:0000313" key="3">
    <source>
        <dbReference type="Proteomes" id="UP000054928"/>
    </source>
</evidence>
<dbReference type="RefSeq" id="XP_024583195.1">
    <property type="nucleotide sequence ID" value="XM_024717725.1"/>
</dbReference>
<sequence length="58" mass="6675">MTGTMLIVCLPTEFPEQPRMWLPGYIYVSDKYMHSRGPVSTDEHSDNRSVASRQGSWK</sequence>
<organism evidence="2 3">
    <name type="scientific">Plasmopara halstedii</name>
    <name type="common">Downy mildew of sunflower</name>
    <dbReference type="NCBI Taxonomy" id="4781"/>
    <lineage>
        <taxon>Eukaryota</taxon>
        <taxon>Sar</taxon>
        <taxon>Stramenopiles</taxon>
        <taxon>Oomycota</taxon>
        <taxon>Peronosporomycetes</taxon>
        <taxon>Peronosporales</taxon>
        <taxon>Peronosporaceae</taxon>
        <taxon>Plasmopara</taxon>
    </lineage>
</organism>
<protein>
    <submittedName>
        <fullName evidence="2">Uncharacterized protein</fullName>
    </submittedName>
</protein>
<evidence type="ECO:0000313" key="2">
    <source>
        <dbReference type="EMBL" id="CEG46826.1"/>
    </source>
</evidence>